<sequence>MNSTKEAQLAQVMGGLFDQVLMPLSERMRAEGKAAFPLAPDVSWLSYYNKRRRSAMSHDDFTSAACRDTDELARRLATCWHALGRHEFAAQAARFGAAAAQARPLVMEGEAKAELSPYIYAMF</sequence>
<dbReference type="RefSeq" id="WP_119809049.1">
    <property type="nucleotide sequence ID" value="NZ_QYUP01000010.1"/>
</dbReference>
<dbReference type="OrthoDB" id="8779528at2"/>
<gene>
    <name evidence="1" type="ORF">D3872_01000</name>
</gene>
<organism evidence="1 2">
    <name type="scientific">Massilia cavernae</name>
    <dbReference type="NCBI Taxonomy" id="2320864"/>
    <lineage>
        <taxon>Bacteria</taxon>
        <taxon>Pseudomonadati</taxon>
        <taxon>Pseudomonadota</taxon>
        <taxon>Betaproteobacteria</taxon>
        <taxon>Burkholderiales</taxon>
        <taxon>Oxalobacteraceae</taxon>
        <taxon>Telluria group</taxon>
        <taxon>Massilia</taxon>
    </lineage>
</organism>
<comment type="caution">
    <text evidence="1">The sequence shown here is derived from an EMBL/GenBank/DDBJ whole genome shotgun (WGS) entry which is preliminary data.</text>
</comment>
<protein>
    <submittedName>
        <fullName evidence="1">Uncharacterized protein</fullName>
    </submittedName>
</protein>
<evidence type="ECO:0000313" key="2">
    <source>
        <dbReference type="Proteomes" id="UP000284006"/>
    </source>
</evidence>
<dbReference type="AlphaFoldDB" id="A0A418Y875"/>
<keyword evidence="2" id="KW-1185">Reference proteome</keyword>
<dbReference type="Proteomes" id="UP000284006">
    <property type="component" value="Unassembled WGS sequence"/>
</dbReference>
<evidence type="ECO:0000313" key="1">
    <source>
        <dbReference type="EMBL" id="RJG27460.1"/>
    </source>
</evidence>
<reference evidence="1 2" key="1">
    <citation type="submission" date="2018-09" db="EMBL/GenBank/DDBJ databases">
        <authorList>
            <person name="Zhu H."/>
        </authorList>
    </citation>
    <scope>NUCLEOTIDE SEQUENCE [LARGE SCALE GENOMIC DNA]</scope>
    <source>
        <strain evidence="1 2">K1S02-61</strain>
    </source>
</reference>
<accession>A0A418Y875</accession>
<dbReference type="EMBL" id="QYUP01000010">
    <property type="protein sequence ID" value="RJG27460.1"/>
    <property type="molecule type" value="Genomic_DNA"/>
</dbReference>
<name>A0A418Y875_9BURK</name>
<proteinExistence type="predicted"/>